<organism evidence="4 5">
    <name type="scientific">Mytilus edulis</name>
    <name type="common">Blue mussel</name>
    <dbReference type="NCBI Taxonomy" id="6550"/>
    <lineage>
        <taxon>Eukaryota</taxon>
        <taxon>Metazoa</taxon>
        <taxon>Spiralia</taxon>
        <taxon>Lophotrochozoa</taxon>
        <taxon>Mollusca</taxon>
        <taxon>Bivalvia</taxon>
        <taxon>Autobranchia</taxon>
        <taxon>Pteriomorphia</taxon>
        <taxon>Mytilida</taxon>
        <taxon>Mytiloidea</taxon>
        <taxon>Mytilidae</taxon>
        <taxon>Mytilinae</taxon>
        <taxon>Mytilus</taxon>
    </lineage>
</organism>
<evidence type="ECO:0000259" key="3">
    <source>
        <dbReference type="Pfam" id="PF23727"/>
    </source>
</evidence>
<evidence type="ECO:0000313" key="5">
    <source>
        <dbReference type="Proteomes" id="UP000683360"/>
    </source>
</evidence>
<dbReference type="InterPro" id="IPR043502">
    <property type="entry name" value="DNA/RNA_pol_sf"/>
</dbReference>
<dbReference type="PANTHER" id="PTHR33050:SF7">
    <property type="entry name" value="RIBONUCLEASE H"/>
    <property type="match status" value="1"/>
</dbReference>
<keyword evidence="2" id="KW-1133">Transmembrane helix</keyword>
<reference evidence="4" key="1">
    <citation type="submission" date="2021-03" db="EMBL/GenBank/DDBJ databases">
        <authorList>
            <person name="Bekaert M."/>
        </authorList>
    </citation>
    <scope>NUCLEOTIDE SEQUENCE</scope>
</reference>
<dbReference type="AlphaFoldDB" id="A0A8S3S8Q0"/>
<dbReference type="Pfam" id="PF23727">
    <property type="entry name" value="Beta-prop_FAM234A_B"/>
    <property type="match status" value="1"/>
</dbReference>
<dbReference type="InterPro" id="IPR052055">
    <property type="entry name" value="Hepadnavirus_pol/RT"/>
</dbReference>
<dbReference type="InterPro" id="IPR028994">
    <property type="entry name" value="Integrin_alpha_N"/>
</dbReference>
<dbReference type="CDD" id="cd09275">
    <property type="entry name" value="RNase_HI_RT_DIRS1"/>
    <property type="match status" value="1"/>
</dbReference>
<dbReference type="Gene3D" id="3.10.10.10">
    <property type="entry name" value="HIV Type 1 Reverse Transcriptase, subunit A, domain 1"/>
    <property type="match status" value="1"/>
</dbReference>
<dbReference type="InterPro" id="IPR043128">
    <property type="entry name" value="Rev_trsase/Diguanyl_cyclase"/>
</dbReference>
<keyword evidence="2" id="KW-0472">Membrane</keyword>
<dbReference type="InterPro" id="IPR055409">
    <property type="entry name" value="Beta-prop_FAM234A_B"/>
</dbReference>
<gene>
    <name evidence="4" type="ORF">MEDL_31157</name>
</gene>
<dbReference type="PANTHER" id="PTHR33050">
    <property type="entry name" value="REVERSE TRANSCRIPTASE DOMAIN-CONTAINING PROTEIN"/>
    <property type="match status" value="1"/>
</dbReference>
<comment type="caution">
    <text evidence="4">The sequence shown here is derived from an EMBL/GenBank/DDBJ whole genome shotgun (WGS) entry which is preliminary data.</text>
</comment>
<name>A0A8S3S8Q0_MYTED</name>
<evidence type="ECO:0000313" key="4">
    <source>
        <dbReference type="EMBL" id="CAG2217471.1"/>
    </source>
</evidence>
<keyword evidence="5" id="KW-1185">Reference proteome</keyword>
<evidence type="ECO:0000256" key="2">
    <source>
        <dbReference type="SAM" id="Phobius"/>
    </source>
</evidence>
<dbReference type="EMBL" id="CAJPWZ010001545">
    <property type="protein sequence ID" value="CAG2217471.1"/>
    <property type="molecule type" value="Genomic_DNA"/>
</dbReference>
<feature type="domain" description="FAM234A/B beta-propeller" evidence="3">
    <location>
        <begin position="118"/>
        <end position="490"/>
    </location>
</feature>
<protein>
    <recommendedName>
        <fullName evidence="3">FAM234A/B beta-propeller domain-containing protein</fullName>
    </recommendedName>
</protein>
<dbReference type="OrthoDB" id="567787at2759"/>
<accession>A0A8S3S8Q0</accession>
<dbReference type="Proteomes" id="UP000683360">
    <property type="component" value="Unassembled WGS sequence"/>
</dbReference>
<feature type="compositionally biased region" description="Polar residues" evidence="1">
    <location>
        <begin position="561"/>
        <end position="585"/>
    </location>
</feature>
<dbReference type="Gene3D" id="2.130.10.130">
    <property type="entry name" value="Integrin alpha, N-terminal"/>
    <property type="match status" value="1"/>
</dbReference>
<feature type="compositionally biased region" description="Basic and acidic residues" evidence="1">
    <location>
        <begin position="546"/>
        <end position="560"/>
    </location>
</feature>
<evidence type="ECO:0000256" key="1">
    <source>
        <dbReference type="SAM" id="MobiDB-lite"/>
    </source>
</evidence>
<keyword evidence="2" id="KW-0812">Transmembrane</keyword>
<feature type="region of interest" description="Disordered" evidence="1">
    <location>
        <begin position="544"/>
        <end position="596"/>
    </location>
</feature>
<dbReference type="SUPFAM" id="SSF56672">
    <property type="entry name" value="DNA/RNA polymerases"/>
    <property type="match status" value="1"/>
</dbReference>
<feature type="transmembrane region" description="Helical" evidence="2">
    <location>
        <begin position="62"/>
        <end position="84"/>
    </location>
</feature>
<sequence length="1199" mass="135508">MGNSLKPKATYEVDYSSVPLSTETDSDDDVLYASNSNNGNVSIKRVSYNQHKNQCCSRRTRIIIPYMVIVVIVIVVGVLGTQVFNKTTSAASGQSIKEKHSWKRNLNVTMGDADAAIRLVDVNGDGLDDVIIATGPDSKLTPPDNKYDMECTKMGLQSPCYGNIYALRGTDGTMLWNVKTTTTALFLNCVDFDVNLDGQLDCIASGRFGSVIWAADRKIINTQWNVYHVAKIQDIDDDGVPEMVVANGGDTTLRPQDHSRTSGRLVMLSGKTGKMVGHRYLNIPDNKETYMSPIVYRTTDGSRYILFGSGGETISGNLMMISLPDFYAYITNGSNPFEFEGNYNQWIQYKGMKNEDTGIFTLHRGNTKGVIVPPVVADVNNDGFPDILMTSFQGQMMLYSGKDLSVLWRREFPNMETYTSPAPGYFNNDDIQDFMIHWSIGEWPQYSGTKIYILNGKDGSTLWTLNGNQFVMSSDLSMRTSEPHRDLFLFNTLGRGSPIRLDKHQNIQGIERLDKKPPSYFTDANNFMEQCVIAAHGGHLSTATLHKTDLPNDNDEKHPYDSNQQNQRQQGTDKSNQDFQAMHTDGNNKGHSDFMQQHNNTMMNKPQNFHGDTKQTRKIKRTMPLSTSQNISCEYNDEIMQAMYDNRHFMCTDEAELRAEVFILDRTTFKNPVRLLNHGLEAFMYSVPNEDASLPSKDICTMLVSTVLATASIGDVDGDGVLDLIARIDKSGDTFNRKKRMFSTISSSTVVKISLHDYLKQSKTRINVDAAHTFKDQHLEKNLIDVDLLPSGEPVSLTYPRVNDLVSLIKKKGSGSHLFKRDFARAYRQIPIDIGDTFLVGFAWNGHIFFDIVLSIGLRSAAQICQRLTNAIAYIYRSLGFDIINYLDDFAGVEIPELSAKAFLELQNVLASCGIEESEHKAVGPSTRMEFLGIICDSVKTTLEISIERLTDIDLILLKWVGKEFASKREIQSLVGKLNFVGCCVRPGRVFISRILNWLRYIYQDVKKSEVPELVKKDIKCWKKFLPLYNGVSMMLIEEWSKPDEIFSSDACMTGCGGMFKEHFFHVEFPDAIVNEQLHINALEMLTVVVCLKLWGTKLRGKRIIIKCDNQVTVTVINTGKSRNQFLQSCLREICFVAAINEFELRAVHIAGVDNRLADMLSRWHLHSNYAKIFFEETKYIHLEEFEVPNELFQFIHEW</sequence>
<dbReference type="Gene3D" id="3.30.70.270">
    <property type="match status" value="1"/>
</dbReference>
<dbReference type="SUPFAM" id="SSF69318">
    <property type="entry name" value="Integrin alpha N-terminal domain"/>
    <property type="match status" value="1"/>
</dbReference>
<proteinExistence type="predicted"/>